<dbReference type="SUPFAM" id="SSF47384">
    <property type="entry name" value="Homodimeric domain of signal transducing histidine kinase"/>
    <property type="match status" value="1"/>
</dbReference>
<evidence type="ECO:0000313" key="12">
    <source>
        <dbReference type="Proteomes" id="UP000076603"/>
    </source>
</evidence>
<dbReference type="EC" id="2.7.13.3" evidence="2"/>
<evidence type="ECO:0000256" key="6">
    <source>
        <dbReference type="ARBA" id="ARBA00022777"/>
    </source>
</evidence>
<reference evidence="11 12" key="1">
    <citation type="submission" date="2016-04" db="EMBL/GenBank/DDBJ databases">
        <title>Genome sequence of Clostridium magnum DSM 2767.</title>
        <authorList>
            <person name="Poehlein A."/>
            <person name="Uhlig R."/>
            <person name="Fischer R."/>
            <person name="Bahl H."/>
            <person name="Daniel R."/>
        </authorList>
    </citation>
    <scope>NUCLEOTIDE SEQUENCE [LARGE SCALE GENOMIC DNA]</scope>
    <source>
        <strain evidence="11 12">DSM 2767</strain>
    </source>
</reference>
<comment type="catalytic activity">
    <reaction evidence="1">
        <text>ATP + protein L-histidine = ADP + protein N-phospho-L-histidine.</text>
        <dbReference type="EC" id="2.7.13.3"/>
    </reaction>
</comment>
<proteinExistence type="predicted"/>
<evidence type="ECO:0000256" key="5">
    <source>
        <dbReference type="ARBA" id="ARBA00022741"/>
    </source>
</evidence>
<dbReference type="CDD" id="cd00082">
    <property type="entry name" value="HisKA"/>
    <property type="match status" value="1"/>
</dbReference>
<dbReference type="RefSeq" id="WP_066622722.1">
    <property type="nucleotide sequence ID" value="NZ_FQXL01000047.1"/>
</dbReference>
<keyword evidence="6 11" id="KW-0418">Kinase</keyword>
<feature type="transmembrane region" description="Helical" evidence="9">
    <location>
        <begin position="58"/>
        <end position="76"/>
    </location>
</feature>
<dbReference type="InterPro" id="IPR036097">
    <property type="entry name" value="HisK_dim/P_sf"/>
</dbReference>
<evidence type="ECO:0000256" key="4">
    <source>
        <dbReference type="ARBA" id="ARBA00022679"/>
    </source>
</evidence>
<evidence type="ECO:0000256" key="2">
    <source>
        <dbReference type="ARBA" id="ARBA00012438"/>
    </source>
</evidence>
<dbReference type="InterPro" id="IPR004358">
    <property type="entry name" value="Sig_transdc_His_kin-like_C"/>
</dbReference>
<feature type="transmembrane region" description="Helical" evidence="9">
    <location>
        <begin position="9"/>
        <end position="29"/>
    </location>
</feature>
<dbReference type="Gene3D" id="3.30.450.20">
    <property type="entry name" value="PAS domain"/>
    <property type="match status" value="1"/>
</dbReference>
<dbReference type="CDD" id="cd00130">
    <property type="entry name" value="PAS"/>
    <property type="match status" value="1"/>
</dbReference>
<dbReference type="InterPro" id="IPR036890">
    <property type="entry name" value="HATPase_C_sf"/>
</dbReference>
<keyword evidence="9" id="KW-1133">Transmembrane helix</keyword>
<feature type="transmembrane region" description="Helical" evidence="9">
    <location>
        <begin position="82"/>
        <end position="103"/>
    </location>
</feature>
<dbReference type="OrthoDB" id="9764522at2"/>
<evidence type="ECO:0000256" key="7">
    <source>
        <dbReference type="ARBA" id="ARBA00022840"/>
    </source>
</evidence>
<name>A0A161XEP7_9CLOT</name>
<dbReference type="InterPro" id="IPR035965">
    <property type="entry name" value="PAS-like_dom_sf"/>
</dbReference>
<dbReference type="PRINTS" id="PR00344">
    <property type="entry name" value="BCTRLSENSOR"/>
</dbReference>
<evidence type="ECO:0000259" key="10">
    <source>
        <dbReference type="PROSITE" id="PS50109"/>
    </source>
</evidence>
<dbReference type="InterPro" id="IPR000014">
    <property type="entry name" value="PAS"/>
</dbReference>
<dbReference type="AlphaFoldDB" id="A0A161XEP7"/>
<feature type="domain" description="Histidine kinase" evidence="10">
    <location>
        <begin position="258"/>
        <end position="463"/>
    </location>
</feature>
<keyword evidence="9" id="KW-0812">Transmembrane</keyword>
<dbReference type="PATRIC" id="fig|1121326.3.peg.2742"/>
<comment type="caution">
    <text evidence="11">The sequence shown here is derived from an EMBL/GenBank/DDBJ whole genome shotgun (WGS) entry which is preliminary data.</text>
</comment>
<evidence type="ECO:0000256" key="1">
    <source>
        <dbReference type="ARBA" id="ARBA00000085"/>
    </source>
</evidence>
<dbReference type="InterPro" id="IPR005467">
    <property type="entry name" value="His_kinase_dom"/>
</dbReference>
<dbReference type="Gene3D" id="3.30.565.10">
    <property type="entry name" value="Histidine kinase-like ATPase, C-terminal domain"/>
    <property type="match status" value="1"/>
</dbReference>
<dbReference type="GO" id="GO:0000155">
    <property type="term" value="F:phosphorelay sensor kinase activity"/>
    <property type="evidence" value="ECO:0007669"/>
    <property type="project" value="InterPro"/>
</dbReference>
<dbReference type="GO" id="GO:0005524">
    <property type="term" value="F:ATP binding"/>
    <property type="evidence" value="ECO:0007669"/>
    <property type="project" value="UniProtKB-KW"/>
</dbReference>
<dbReference type="SMART" id="SM00387">
    <property type="entry name" value="HATPase_c"/>
    <property type="match status" value="1"/>
</dbReference>
<organism evidence="11 12">
    <name type="scientific">Clostridium magnum DSM 2767</name>
    <dbReference type="NCBI Taxonomy" id="1121326"/>
    <lineage>
        <taxon>Bacteria</taxon>
        <taxon>Bacillati</taxon>
        <taxon>Bacillota</taxon>
        <taxon>Clostridia</taxon>
        <taxon>Eubacteriales</taxon>
        <taxon>Clostridiaceae</taxon>
        <taxon>Clostridium</taxon>
    </lineage>
</organism>
<dbReference type="Proteomes" id="UP000076603">
    <property type="component" value="Unassembled WGS sequence"/>
</dbReference>
<dbReference type="InterPro" id="IPR003661">
    <property type="entry name" value="HisK_dim/P_dom"/>
</dbReference>
<dbReference type="PANTHER" id="PTHR43065:SF46">
    <property type="entry name" value="C4-DICARBOXYLATE TRANSPORT SENSOR PROTEIN DCTB"/>
    <property type="match status" value="1"/>
</dbReference>
<dbReference type="SUPFAM" id="SSF55874">
    <property type="entry name" value="ATPase domain of HSP90 chaperone/DNA topoisomerase II/histidine kinase"/>
    <property type="match status" value="1"/>
</dbReference>
<protein>
    <recommendedName>
        <fullName evidence="2">histidine kinase</fullName>
        <ecNumber evidence="2">2.7.13.3</ecNumber>
    </recommendedName>
</protein>
<dbReference type="SMART" id="SM00388">
    <property type="entry name" value="HisKA"/>
    <property type="match status" value="1"/>
</dbReference>
<sequence length="465" mass="53302">MKSTIKTKIFIGCSIIVITLMLYLTMYSKGELHDFYRRLYYIPIILSAFRFRLKGAIISFSIIILLYVPHLFLYFRVTDTNIVNQVLEIIMFMVVACITGTLVEKEFKVKKLLEDQVAKITTLENYTKNILDSILNGVIAVDKNLKITSINKEGKDILDYQDSYDKHIYEFFEDKEVVKILLKDALDFNKNIIGYETYSIGKNGAKVPVRIHSYVLKNLLDVSQGVVLIIEDVSQVRKLEEHIRRTEKLSAIGELASGIAHEIRNPLGIIKTIAQTISKDVEDEETKEGLEIIEHEIDRANKVIQGLLDFARPSIFKNTVKYLNITIDTVIMIVNKYAQQHKVNISFNCENDVTSSIDEDKLKQAFINIIFNSVQAMPRGGNIYINLYRKQQWNIISFKDEGVGINKSKLEKVFEPFYSTKEKGTGLGLSITHSIIEEHKGYMQIESKEGKGTQVDIYLPFIKLE</sequence>
<evidence type="ECO:0000313" key="11">
    <source>
        <dbReference type="EMBL" id="KZL92916.1"/>
    </source>
</evidence>
<dbReference type="InterPro" id="IPR003594">
    <property type="entry name" value="HATPase_dom"/>
</dbReference>
<keyword evidence="12" id="KW-1185">Reference proteome</keyword>
<gene>
    <name evidence="11" type="primary">kinE_2</name>
    <name evidence="11" type="ORF">CLMAG_27300</name>
</gene>
<dbReference type="PANTHER" id="PTHR43065">
    <property type="entry name" value="SENSOR HISTIDINE KINASE"/>
    <property type="match status" value="1"/>
</dbReference>
<accession>A0A161XEP7</accession>
<dbReference type="Gene3D" id="1.10.287.130">
    <property type="match status" value="1"/>
</dbReference>
<dbReference type="PROSITE" id="PS50109">
    <property type="entry name" value="HIS_KIN"/>
    <property type="match status" value="1"/>
</dbReference>
<keyword evidence="8" id="KW-0902">Two-component regulatory system</keyword>
<keyword evidence="3" id="KW-0597">Phosphoprotein</keyword>
<dbReference type="STRING" id="1121326.CLMAG_27300"/>
<keyword evidence="9" id="KW-0472">Membrane</keyword>
<keyword evidence="7" id="KW-0067">ATP-binding</keyword>
<evidence type="ECO:0000256" key="9">
    <source>
        <dbReference type="SAM" id="Phobius"/>
    </source>
</evidence>
<keyword evidence="5" id="KW-0547">Nucleotide-binding</keyword>
<dbReference type="Pfam" id="PF00512">
    <property type="entry name" value="HisKA"/>
    <property type="match status" value="1"/>
</dbReference>
<evidence type="ECO:0000256" key="3">
    <source>
        <dbReference type="ARBA" id="ARBA00022553"/>
    </source>
</evidence>
<dbReference type="EMBL" id="LWAE01000002">
    <property type="protein sequence ID" value="KZL92916.1"/>
    <property type="molecule type" value="Genomic_DNA"/>
</dbReference>
<dbReference type="SUPFAM" id="SSF55785">
    <property type="entry name" value="PYP-like sensor domain (PAS domain)"/>
    <property type="match status" value="1"/>
</dbReference>
<keyword evidence="4 11" id="KW-0808">Transferase</keyword>
<dbReference type="Pfam" id="PF02518">
    <property type="entry name" value="HATPase_c"/>
    <property type="match status" value="1"/>
</dbReference>
<evidence type="ECO:0000256" key="8">
    <source>
        <dbReference type="ARBA" id="ARBA00023012"/>
    </source>
</evidence>